<feature type="region of interest" description="Disordered" evidence="1">
    <location>
        <begin position="123"/>
        <end position="176"/>
    </location>
</feature>
<dbReference type="AlphaFoldDB" id="A0AAN6MPD6"/>
<reference evidence="2" key="1">
    <citation type="journal article" date="2023" name="Mol. Phylogenet. Evol.">
        <title>Genome-scale phylogeny and comparative genomics of the fungal order Sordariales.</title>
        <authorList>
            <person name="Hensen N."/>
            <person name="Bonometti L."/>
            <person name="Westerberg I."/>
            <person name="Brannstrom I.O."/>
            <person name="Guillou S."/>
            <person name="Cros-Aarteil S."/>
            <person name="Calhoun S."/>
            <person name="Haridas S."/>
            <person name="Kuo A."/>
            <person name="Mondo S."/>
            <person name="Pangilinan J."/>
            <person name="Riley R."/>
            <person name="LaButti K."/>
            <person name="Andreopoulos B."/>
            <person name="Lipzen A."/>
            <person name="Chen C."/>
            <person name="Yan M."/>
            <person name="Daum C."/>
            <person name="Ng V."/>
            <person name="Clum A."/>
            <person name="Steindorff A."/>
            <person name="Ohm R.A."/>
            <person name="Martin F."/>
            <person name="Silar P."/>
            <person name="Natvig D.O."/>
            <person name="Lalanne C."/>
            <person name="Gautier V."/>
            <person name="Ament-Velasquez S.L."/>
            <person name="Kruys A."/>
            <person name="Hutchinson M.I."/>
            <person name="Powell A.J."/>
            <person name="Barry K."/>
            <person name="Miller A.N."/>
            <person name="Grigoriev I.V."/>
            <person name="Debuchy R."/>
            <person name="Gladieux P."/>
            <person name="Hiltunen Thoren M."/>
            <person name="Johannesson H."/>
        </authorList>
    </citation>
    <scope>NUCLEOTIDE SEQUENCE</scope>
    <source>
        <strain evidence="2">CBS 103.79</strain>
    </source>
</reference>
<comment type="caution">
    <text evidence="2">The sequence shown here is derived from an EMBL/GenBank/DDBJ whole genome shotgun (WGS) entry which is preliminary data.</text>
</comment>
<dbReference type="EMBL" id="MU855422">
    <property type="protein sequence ID" value="KAK3903944.1"/>
    <property type="molecule type" value="Genomic_DNA"/>
</dbReference>
<evidence type="ECO:0000313" key="3">
    <source>
        <dbReference type="Proteomes" id="UP001303889"/>
    </source>
</evidence>
<feature type="non-terminal residue" evidence="2">
    <location>
        <position position="1"/>
    </location>
</feature>
<organism evidence="2 3">
    <name type="scientific">Staphylotrichum tortipilum</name>
    <dbReference type="NCBI Taxonomy" id="2831512"/>
    <lineage>
        <taxon>Eukaryota</taxon>
        <taxon>Fungi</taxon>
        <taxon>Dikarya</taxon>
        <taxon>Ascomycota</taxon>
        <taxon>Pezizomycotina</taxon>
        <taxon>Sordariomycetes</taxon>
        <taxon>Sordariomycetidae</taxon>
        <taxon>Sordariales</taxon>
        <taxon>Chaetomiaceae</taxon>
        <taxon>Staphylotrichum</taxon>
    </lineage>
</organism>
<feature type="compositionally biased region" description="Basic residues" evidence="1">
    <location>
        <begin position="148"/>
        <end position="159"/>
    </location>
</feature>
<accession>A0AAN6MPD6</accession>
<gene>
    <name evidence="2" type="ORF">C8A05DRAFT_32317</name>
</gene>
<name>A0AAN6MPD6_9PEZI</name>
<protein>
    <submittedName>
        <fullName evidence="2">Uncharacterized protein</fullName>
    </submittedName>
</protein>
<evidence type="ECO:0000256" key="1">
    <source>
        <dbReference type="SAM" id="MobiDB-lite"/>
    </source>
</evidence>
<evidence type="ECO:0000313" key="2">
    <source>
        <dbReference type="EMBL" id="KAK3903944.1"/>
    </source>
</evidence>
<reference evidence="2" key="2">
    <citation type="submission" date="2023-05" db="EMBL/GenBank/DDBJ databases">
        <authorList>
            <consortium name="Lawrence Berkeley National Laboratory"/>
            <person name="Steindorff A."/>
            <person name="Hensen N."/>
            <person name="Bonometti L."/>
            <person name="Westerberg I."/>
            <person name="Brannstrom I.O."/>
            <person name="Guillou S."/>
            <person name="Cros-Aarteil S."/>
            <person name="Calhoun S."/>
            <person name="Haridas S."/>
            <person name="Kuo A."/>
            <person name="Mondo S."/>
            <person name="Pangilinan J."/>
            <person name="Riley R."/>
            <person name="Labutti K."/>
            <person name="Andreopoulos B."/>
            <person name="Lipzen A."/>
            <person name="Chen C."/>
            <person name="Yanf M."/>
            <person name="Daum C."/>
            <person name="Ng V."/>
            <person name="Clum A."/>
            <person name="Ohm R."/>
            <person name="Martin F."/>
            <person name="Silar P."/>
            <person name="Natvig D."/>
            <person name="Lalanne C."/>
            <person name="Gautier V."/>
            <person name="Ament-Velasquez S.L."/>
            <person name="Kruys A."/>
            <person name="Hutchinson M.I."/>
            <person name="Powell A.J."/>
            <person name="Barry K."/>
            <person name="Miller A.N."/>
            <person name="Grigoriev I.V."/>
            <person name="Debuchy R."/>
            <person name="Gladieux P."/>
            <person name="Thoren M.H."/>
            <person name="Johannesson H."/>
        </authorList>
    </citation>
    <scope>NUCLEOTIDE SEQUENCE</scope>
    <source>
        <strain evidence="2">CBS 103.79</strain>
    </source>
</reference>
<proteinExistence type="predicted"/>
<keyword evidence="3" id="KW-1185">Reference proteome</keyword>
<dbReference type="Proteomes" id="UP001303889">
    <property type="component" value="Unassembled WGS sequence"/>
</dbReference>
<feature type="non-terminal residue" evidence="2">
    <location>
        <position position="236"/>
    </location>
</feature>
<sequence>GGGGWCCGEHADADAGGGWWCRREWGGVWDGGCGDGEAHAGGWGGTRGCWGRELPECWVRWGGGEWHACWGSGGDSDTWCWGCRRRRCCRERDTHRWWDCYPDAWRRGQRWWHRRRRLRHPKRRLPRRRLQHPIPHADSLPRQAPLQHLRRRQHTRRDHAHCPNPHPPDGGLPHPVVPVQERDKDRVGWPRHGHGPAPGVDVAAGGCGGGREGGAAGGGHCVVAGRGCRGFLCVFV</sequence>